<keyword evidence="2" id="KW-1003">Cell membrane</keyword>
<dbReference type="GO" id="GO:0005886">
    <property type="term" value="C:plasma membrane"/>
    <property type="evidence" value="ECO:0007669"/>
    <property type="project" value="UniProtKB-SubCell"/>
</dbReference>
<evidence type="ECO:0000256" key="6">
    <source>
        <dbReference type="ARBA" id="ARBA00022989"/>
    </source>
</evidence>
<feature type="transmembrane region" description="Helical" evidence="8">
    <location>
        <begin position="373"/>
        <end position="392"/>
    </location>
</feature>
<proteinExistence type="predicted"/>
<dbReference type="GO" id="GO:0009103">
    <property type="term" value="P:lipopolysaccharide biosynthetic process"/>
    <property type="evidence" value="ECO:0007669"/>
    <property type="project" value="UniProtKB-ARBA"/>
</dbReference>
<feature type="transmembrane region" description="Helical" evidence="8">
    <location>
        <begin position="116"/>
        <end position="131"/>
    </location>
</feature>
<evidence type="ECO:0000256" key="5">
    <source>
        <dbReference type="ARBA" id="ARBA00022692"/>
    </source>
</evidence>
<dbReference type="PANTHER" id="PTHR33908:SF11">
    <property type="entry name" value="MEMBRANE PROTEIN"/>
    <property type="match status" value="1"/>
</dbReference>
<protein>
    <recommendedName>
        <fullName evidence="9">Glycosyltransferase RgtA/B/C/D-like domain-containing protein</fullName>
    </recommendedName>
</protein>
<evidence type="ECO:0000256" key="4">
    <source>
        <dbReference type="ARBA" id="ARBA00022679"/>
    </source>
</evidence>
<dbReference type="InterPro" id="IPR038731">
    <property type="entry name" value="RgtA/B/C-like"/>
</dbReference>
<feature type="transmembrane region" description="Helical" evidence="8">
    <location>
        <begin position="167"/>
        <end position="194"/>
    </location>
</feature>
<keyword evidence="5 8" id="KW-0812">Transmembrane</keyword>
<dbReference type="AlphaFoldDB" id="A0A2H0V1D1"/>
<evidence type="ECO:0000256" key="3">
    <source>
        <dbReference type="ARBA" id="ARBA00022676"/>
    </source>
</evidence>
<evidence type="ECO:0000256" key="7">
    <source>
        <dbReference type="ARBA" id="ARBA00023136"/>
    </source>
</evidence>
<evidence type="ECO:0000256" key="8">
    <source>
        <dbReference type="SAM" id="Phobius"/>
    </source>
</evidence>
<comment type="caution">
    <text evidence="10">The sequence shown here is derived from an EMBL/GenBank/DDBJ whole genome shotgun (WGS) entry which is preliminary data.</text>
</comment>
<comment type="subcellular location">
    <subcellularLocation>
        <location evidence="1">Cell membrane</location>
        <topology evidence="1">Multi-pass membrane protein</topology>
    </subcellularLocation>
</comment>
<dbReference type="Pfam" id="PF13231">
    <property type="entry name" value="PMT_2"/>
    <property type="match status" value="1"/>
</dbReference>
<reference evidence="11" key="1">
    <citation type="submission" date="2017-09" db="EMBL/GenBank/DDBJ databases">
        <title>Depth-based differentiation of microbial function through sediment-hosted aquifers and enrichment of novel symbionts in the deep terrestrial subsurface.</title>
        <authorList>
            <person name="Probst A.J."/>
            <person name="Ladd B."/>
            <person name="Jarett J.K."/>
            <person name="Geller-Mcgrath D.E."/>
            <person name="Sieber C.M.K."/>
            <person name="Emerson J.B."/>
            <person name="Anantharaman K."/>
            <person name="Thomas B.C."/>
            <person name="Malmstrom R."/>
            <person name="Stieglmeier M."/>
            <person name="Klingl A."/>
            <person name="Woyke T."/>
            <person name="Ryan C.M."/>
            <person name="Banfield J.F."/>
        </authorList>
    </citation>
    <scope>NUCLEOTIDE SEQUENCE [LARGE SCALE GENOMIC DNA]</scope>
</reference>
<dbReference type="PANTHER" id="PTHR33908">
    <property type="entry name" value="MANNOSYLTRANSFERASE YKCB-RELATED"/>
    <property type="match status" value="1"/>
</dbReference>
<dbReference type="Proteomes" id="UP000228626">
    <property type="component" value="Unassembled WGS sequence"/>
</dbReference>
<keyword evidence="6 8" id="KW-1133">Transmembrane helix</keyword>
<dbReference type="InterPro" id="IPR050297">
    <property type="entry name" value="LipidA_mod_glycosyltrf_83"/>
</dbReference>
<evidence type="ECO:0000256" key="1">
    <source>
        <dbReference type="ARBA" id="ARBA00004651"/>
    </source>
</evidence>
<keyword evidence="4" id="KW-0808">Transferase</keyword>
<gene>
    <name evidence="10" type="ORF">COT99_03990</name>
</gene>
<keyword evidence="7 8" id="KW-0472">Membrane</keyword>
<evidence type="ECO:0000256" key="2">
    <source>
        <dbReference type="ARBA" id="ARBA00022475"/>
    </source>
</evidence>
<feature type="transmembrane region" description="Helical" evidence="8">
    <location>
        <begin position="349"/>
        <end position="367"/>
    </location>
</feature>
<accession>A0A2H0V1D1</accession>
<evidence type="ECO:0000313" key="11">
    <source>
        <dbReference type="Proteomes" id="UP000228626"/>
    </source>
</evidence>
<evidence type="ECO:0000313" key="10">
    <source>
        <dbReference type="EMBL" id="PIR92858.1"/>
    </source>
</evidence>
<evidence type="ECO:0000259" key="9">
    <source>
        <dbReference type="Pfam" id="PF13231"/>
    </source>
</evidence>
<organism evidence="10 11">
    <name type="scientific">Candidatus Falkowbacteria bacterium CG10_big_fil_rev_8_21_14_0_10_43_10</name>
    <dbReference type="NCBI Taxonomy" id="1974567"/>
    <lineage>
        <taxon>Bacteria</taxon>
        <taxon>Candidatus Falkowiibacteriota</taxon>
    </lineage>
</organism>
<feature type="transmembrane region" description="Helical" evidence="8">
    <location>
        <begin position="76"/>
        <end position="104"/>
    </location>
</feature>
<dbReference type="GO" id="GO:0016763">
    <property type="term" value="F:pentosyltransferase activity"/>
    <property type="evidence" value="ECO:0007669"/>
    <property type="project" value="TreeGrafter"/>
</dbReference>
<name>A0A2H0V1D1_9BACT</name>
<sequence>MVLLNVLKSKNFLLAIIIFFAVGLRLVNLSAESFRADELLSLDIVLYYQNQPISEMVDYINTIEVHPPFYYILLKYWILIFGGGEFAVKFLSVLFGAGTIILVYYIAKRWFKDENIALYSAFFTAILPMQIEFSQEARPYIIFSFFILLSGFWLIRYLESGEQRYALLYIISSLFGLYIHYSFALFLIPLVLYWPLHYLIFEKSLSISEIKKWFIAHSAIALGFWPQLDSFLYKAFFLRRYELYDLSSAVYAGNSKDITFFESVVNQLIWTTSHVSFKQIEILAVFIFKIALIGSLLYLIIKHKERLSAALVKYGRFLLFCAWMAFAPMILFLFSPYSEGYRRTYESHLLASSIFIIFIISFLIAQLDRKQQFFLASLFFISLVSYTANVLGNDSYWDPDHRLKEVAGVINENYQPGDIVIHQYTYGRTDVNHYLRPELSALTLIPYHLYDWQLDFFATRETLGLLENETMMRERILKDKSTKEEQDKKMRYIMKQYRPQRVWTTFLNDDLNLQMWMMGNGWKKGIGSAEPLMPVQLYIKDTGEAEK</sequence>
<feature type="transmembrane region" description="Helical" evidence="8">
    <location>
        <begin position="137"/>
        <end position="155"/>
    </location>
</feature>
<feature type="transmembrane region" description="Helical" evidence="8">
    <location>
        <begin position="282"/>
        <end position="301"/>
    </location>
</feature>
<dbReference type="EMBL" id="PFAR01000047">
    <property type="protein sequence ID" value="PIR92858.1"/>
    <property type="molecule type" value="Genomic_DNA"/>
</dbReference>
<keyword evidence="3" id="KW-0328">Glycosyltransferase</keyword>
<feature type="transmembrane region" description="Helical" evidence="8">
    <location>
        <begin position="12"/>
        <end position="31"/>
    </location>
</feature>
<feature type="domain" description="Glycosyltransferase RgtA/B/C/D-like" evidence="9">
    <location>
        <begin position="66"/>
        <end position="219"/>
    </location>
</feature>
<feature type="transmembrane region" description="Helical" evidence="8">
    <location>
        <begin position="317"/>
        <end position="337"/>
    </location>
</feature>